<feature type="non-terminal residue" evidence="2">
    <location>
        <position position="124"/>
    </location>
</feature>
<organism evidence="2 3">
    <name type="scientific">Boletus edulis BED1</name>
    <dbReference type="NCBI Taxonomy" id="1328754"/>
    <lineage>
        <taxon>Eukaryota</taxon>
        <taxon>Fungi</taxon>
        <taxon>Dikarya</taxon>
        <taxon>Basidiomycota</taxon>
        <taxon>Agaricomycotina</taxon>
        <taxon>Agaricomycetes</taxon>
        <taxon>Agaricomycetidae</taxon>
        <taxon>Boletales</taxon>
        <taxon>Boletineae</taxon>
        <taxon>Boletaceae</taxon>
        <taxon>Boletoideae</taxon>
        <taxon>Boletus</taxon>
    </lineage>
</organism>
<dbReference type="Proteomes" id="UP001194468">
    <property type="component" value="Unassembled WGS sequence"/>
</dbReference>
<dbReference type="EMBL" id="WHUW01000063">
    <property type="protein sequence ID" value="KAF8430428.1"/>
    <property type="molecule type" value="Genomic_DNA"/>
</dbReference>
<proteinExistence type="predicted"/>
<evidence type="ECO:0000313" key="3">
    <source>
        <dbReference type="Proteomes" id="UP001194468"/>
    </source>
</evidence>
<dbReference type="Gene3D" id="3.40.50.300">
    <property type="entry name" value="P-loop containing nucleotide triphosphate hydrolases"/>
    <property type="match status" value="1"/>
</dbReference>
<reference evidence="2" key="1">
    <citation type="submission" date="2019-10" db="EMBL/GenBank/DDBJ databases">
        <authorList>
            <consortium name="DOE Joint Genome Institute"/>
            <person name="Kuo A."/>
            <person name="Miyauchi S."/>
            <person name="Kiss E."/>
            <person name="Drula E."/>
            <person name="Kohler A."/>
            <person name="Sanchez-Garcia M."/>
            <person name="Andreopoulos B."/>
            <person name="Barry K.W."/>
            <person name="Bonito G."/>
            <person name="Buee M."/>
            <person name="Carver A."/>
            <person name="Chen C."/>
            <person name="Cichocki N."/>
            <person name="Clum A."/>
            <person name="Culley D."/>
            <person name="Crous P.W."/>
            <person name="Fauchery L."/>
            <person name="Girlanda M."/>
            <person name="Hayes R."/>
            <person name="Keri Z."/>
            <person name="LaButti K."/>
            <person name="Lipzen A."/>
            <person name="Lombard V."/>
            <person name="Magnuson J."/>
            <person name="Maillard F."/>
            <person name="Morin E."/>
            <person name="Murat C."/>
            <person name="Nolan M."/>
            <person name="Ohm R."/>
            <person name="Pangilinan J."/>
            <person name="Pereira M."/>
            <person name="Perotto S."/>
            <person name="Peter M."/>
            <person name="Riley R."/>
            <person name="Sitrit Y."/>
            <person name="Stielow B."/>
            <person name="Szollosi G."/>
            <person name="Zifcakova L."/>
            <person name="Stursova M."/>
            <person name="Spatafora J.W."/>
            <person name="Tedersoo L."/>
            <person name="Vaario L.-M."/>
            <person name="Yamada A."/>
            <person name="Yan M."/>
            <person name="Wang P."/>
            <person name="Xu J."/>
            <person name="Bruns T."/>
            <person name="Baldrian P."/>
            <person name="Vilgalys R."/>
            <person name="Henrissat B."/>
            <person name="Grigoriev I.V."/>
            <person name="Hibbett D."/>
            <person name="Nagy L.G."/>
            <person name="Martin F.M."/>
        </authorList>
    </citation>
    <scope>NUCLEOTIDE SEQUENCE</scope>
    <source>
        <strain evidence="2">BED1</strain>
    </source>
</reference>
<accession>A0AAD4BHP5</accession>
<dbReference type="SMART" id="SM00490">
    <property type="entry name" value="HELICc"/>
    <property type="match status" value="1"/>
</dbReference>
<dbReference type="InterPro" id="IPR001650">
    <property type="entry name" value="Helicase_C-like"/>
</dbReference>
<gene>
    <name evidence="2" type="ORF">L210DRAFT_3418126</name>
</gene>
<evidence type="ECO:0000313" key="2">
    <source>
        <dbReference type="EMBL" id="KAF8430428.1"/>
    </source>
</evidence>
<keyword evidence="3" id="KW-1185">Reference proteome</keyword>
<sequence>FDNIANSVNAANVLRRQLPFALQDKIKWFNASMSTAIKEAELMNLVNGDCRGLCTTTSFGMGMDVPDVELVVQWCTTCTSPSLWQRFGHAVHDKALNGTALLFAEKEHFDSSCCSSAPNRVRSP</sequence>
<dbReference type="AlphaFoldDB" id="A0AAD4BHP5"/>
<feature type="domain" description="Helicase C-terminal" evidence="1">
    <location>
        <begin position="1"/>
        <end position="124"/>
    </location>
</feature>
<dbReference type="InterPro" id="IPR027417">
    <property type="entry name" value="P-loop_NTPase"/>
</dbReference>
<name>A0AAD4BHP5_BOLED</name>
<evidence type="ECO:0000259" key="1">
    <source>
        <dbReference type="PROSITE" id="PS51194"/>
    </source>
</evidence>
<reference evidence="2" key="2">
    <citation type="journal article" date="2020" name="Nat. Commun.">
        <title>Large-scale genome sequencing of mycorrhizal fungi provides insights into the early evolution of symbiotic traits.</title>
        <authorList>
            <person name="Miyauchi S."/>
            <person name="Kiss E."/>
            <person name="Kuo A."/>
            <person name="Drula E."/>
            <person name="Kohler A."/>
            <person name="Sanchez-Garcia M."/>
            <person name="Morin E."/>
            <person name="Andreopoulos B."/>
            <person name="Barry K.W."/>
            <person name="Bonito G."/>
            <person name="Buee M."/>
            <person name="Carver A."/>
            <person name="Chen C."/>
            <person name="Cichocki N."/>
            <person name="Clum A."/>
            <person name="Culley D."/>
            <person name="Crous P.W."/>
            <person name="Fauchery L."/>
            <person name="Girlanda M."/>
            <person name="Hayes R.D."/>
            <person name="Keri Z."/>
            <person name="LaButti K."/>
            <person name="Lipzen A."/>
            <person name="Lombard V."/>
            <person name="Magnuson J."/>
            <person name="Maillard F."/>
            <person name="Murat C."/>
            <person name="Nolan M."/>
            <person name="Ohm R.A."/>
            <person name="Pangilinan J."/>
            <person name="Pereira M.F."/>
            <person name="Perotto S."/>
            <person name="Peter M."/>
            <person name="Pfister S."/>
            <person name="Riley R."/>
            <person name="Sitrit Y."/>
            <person name="Stielow J.B."/>
            <person name="Szollosi G."/>
            <person name="Zifcakova L."/>
            <person name="Stursova M."/>
            <person name="Spatafora J.W."/>
            <person name="Tedersoo L."/>
            <person name="Vaario L.M."/>
            <person name="Yamada A."/>
            <person name="Yan M."/>
            <person name="Wang P."/>
            <person name="Xu J."/>
            <person name="Bruns T."/>
            <person name="Baldrian P."/>
            <person name="Vilgalys R."/>
            <person name="Dunand C."/>
            <person name="Henrissat B."/>
            <person name="Grigoriev I.V."/>
            <person name="Hibbett D."/>
            <person name="Nagy L.G."/>
            <person name="Martin F.M."/>
        </authorList>
    </citation>
    <scope>NUCLEOTIDE SEQUENCE</scope>
    <source>
        <strain evidence="2">BED1</strain>
    </source>
</reference>
<protein>
    <recommendedName>
        <fullName evidence="1">Helicase C-terminal domain-containing protein</fullName>
    </recommendedName>
</protein>
<dbReference type="Pfam" id="PF00271">
    <property type="entry name" value="Helicase_C"/>
    <property type="match status" value="1"/>
</dbReference>
<dbReference type="PROSITE" id="PS51194">
    <property type="entry name" value="HELICASE_CTER"/>
    <property type="match status" value="1"/>
</dbReference>
<dbReference type="SUPFAM" id="SSF52540">
    <property type="entry name" value="P-loop containing nucleoside triphosphate hydrolases"/>
    <property type="match status" value="1"/>
</dbReference>
<comment type="caution">
    <text evidence="2">The sequence shown here is derived from an EMBL/GenBank/DDBJ whole genome shotgun (WGS) entry which is preliminary data.</text>
</comment>